<name>A0A3G2R529_9FIRM</name>
<dbReference type="SUPFAM" id="SSF103039">
    <property type="entry name" value="CheC-like"/>
    <property type="match status" value="1"/>
</dbReference>
<keyword evidence="5" id="KW-1185">Reference proteome</keyword>
<feature type="domain" description="CheC-like protein" evidence="3">
    <location>
        <begin position="5"/>
        <end position="40"/>
    </location>
</feature>
<feature type="domain" description="CheC-like protein" evidence="3">
    <location>
        <begin position="103"/>
        <end position="138"/>
    </location>
</feature>
<dbReference type="PANTHER" id="PTHR43693:SF1">
    <property type="entry name" value="PROTEIN PHOSPHATASE CHEZ"/>
    <property type="match status" value="1"/>
</dbReference>
<dbReference type="InterPro" id="IPR007597">
    <property type="entry name" value="CheC"/>
</dbReference>
<keyword evidence="1" id="KW-0145">Chemotaxis</keyword>
<reference evidence="4 5" key="1">
    <citation type="submission" date="2018-10" db="EMBL/GenBank/DDBJ databases">
        <authorList>
            <person name="Zhang X."/>
        </authorList>
    </citation>
    <scope>NUCLEOTIDE SEQUENCE [LARGE SCALE GENOMIC DNA]</scope>
    <source>
        <strain evidence="4 5">SK-G1</strain>
    </source>
</reference>
<dbReference type="EMBL" id="CP033169">
    <property type="protein sequence ID" value="AYO30489.1"/>
    <property type="molecule type" value="Genomic_DNA"/>
</dbReference>
<organism evidence="4 5">
    <name type="scientific">Biomaibacter acetigenes</name>
    <dbReference type="NCBI Taxonomy" id="2316383"/>
    <lineage>
        <taxon>Bacteria</taxon>
        <taxon>Bacillati</taxon>
        <taxon>Bacillota</taxon>
        <taxon>Clostridia</taxon>
        <taxon>Thermosediminibacterales</taxon>
        <taxon>Tepidanaerobacteraceae</taxon>
        <taxon>Biomaibacter</taxon>
    </lineage>
</organism>
<sequence length="211" mass="22602">MFSDMELDALKEIGNIGAGNAATALSLLLSNKINMNVPRVAIISFDDVSNSVGGPENLVAGIFMRITGDISGNILIIIPKPNAYNLVNYLLKHQPGEAGFSAMEESALVEVGNIIASSYIVALSDFTKLSMKISVPGFAYDMAGAIFSFPLSLYGYMGDTAFLIETEFTEGIDDINFHFFLIPDDESLKVLLKAIGVSSFGWNGQSRNGGI</sequence>
<evidence type="ECO:0000256" key="2">
    <source>
        <dbReference type="ARBA" id="ARBA00022801"/>
    </source>
</evidence>
<dbReference type="Pfam" id="PF04509">
    <property type="entry name" value="CheC"/>
    <property type="match status" value="2"/>
</dbReference>
<dbReference type="CDD" id="cd17909">
    <property type="entry name" value="CheC_ClassI"/>
    <property type="match status" value="1"/>
</dbReference>
<protein>
    <submittedName>
        <fullName evidence="4">Chemotaxis protein CheC</fullName>
    </submittedName>
</protein>
<evidence type="ECO:0000313" key="4">
    <source>
        <dbReference type="EMBL" id="AYO30489.1"/>
    </source>
</evidence>
<dbReference type="Gene3D" id="3.40.1550.10">
    <property type="entry name" value="CheC-like"/>
    <property type="match status" value="1"/>
</dbReference>
<dbReference type="PANTHER" id="PTHR43693">
    <property type="entry name" value="PROTEIN PHOSPHATASE CHEZ"/>
    <property type="match status" value="1"/>
</dbReference>
<keyword evidence="2" id="KW-0378">Hydrolase</keyword>
<dbReference type="GO" id="GO:0016787">
    <property type="term" value="F:hydrolase activity"/>
    <property type="evidence" value="ECO:0007669"/>
    <property type="project" value="UniProtKB-KW"/>
</dbReference>
<dbReference type="GO" id="GO:0006935">
    <property type="term" value="P:chemotaxis"/>
    <property type="evidence" value="ECO:0007669"/>
    <property type="project" value="UniProtKB-KW"/>
</dbReference>
<dbReference type="Proteomes" id="UP000280960">
    <property type="component" value="Chromosome"/>
</dbReference>
<evidence type="ECO:0000259" key="3">
    <source>
        <dbReference type="Pfam" id="PF04509"/>
    </source>
</evidence>
<proteinExistence type="predicted"/>
<evidence type="ECO:0000313" key="5">
    <source>
        <dbReference type="Proteomes" id="UP000280960"/>
    </source>
</evidence>
<dbReference type="RefSeq" id="WP_120766857.1">
    <property type="nucleotide sequence ID" value="NZ_CP033169.1"/>
</dbReference>
<dbReference type="KEGG" id="bacg:D2962_07500"/>
<gene>
    <name evidence="4" type="ORF">D2962_07500</name>
</gene>
<accession>A0A3G2R529</accession>
<dbReference type="InterPro" id="IPR050992">
    <property type="entry name" value="CheZ_family_phosphatases"/>
</dbReference>
<dbReference type="AlphaFoldDB" id="A0A3G2R529"/>
<evidence type="ECO:0000256" key="1">
    <source>
        <dbReference type="ARBA" id="ARBA00022500"/>
    </source>
</evidence>
<dbReference type="InterPro" id="IPR028976">
    <property type="entry name" value="CheC-like_sf"/>
</dbReference>